<proteinExistence type="predicted"/>
<evidence type="ECO:0000313" key="3">
    <source>
        <dbReference type="Proteomes" id="UP000515317"/>
    </source>
</evidence>
<dbReference type="KEGG" id="tso:IZ6_16060"/>
<dbReference type="GO" id="GO:0005886">
    <property type="term" value="C:plasma membrane"/>
    <property type="evidence" value="ECO:0007669"/>
    <property type="project" value="TreeGrafter"/>
</dbReference>
<dbReference type="Proteomes" id="UP000515317">
    <property type="component" value="Chromosome"/>
</dbReference>
<dbReference type="AlphaFoldDB" id="A0A6S6QUV0"/>
<evidence type="ECO:0000259" key="1">
    <source>
        <dbReference type="Pfam" id="PF22688"/>
    </source>
</evidence>
<dbReference type="GO" id="GO:0003688">
    <property type="term" value="F:DNA replication origin binding"/>
    <property type="evidence" value="ECO:0007669"/>
    <property type="project" value="TreeGrafter"/>
</dbReference>
<dbReference type="GO" id="GO:0006270">
    <property type="term" value="P:DNA replication initiation"/>
    <property type="evidence" value="ECO:0007669"/>
    <property type="project" value="TreeGrafter"/>
</dbReference>
<dbReference type="InterPro" id="IPR055199">
    <property type="entry name" value="Hda_lid"/>
</dbReference>
<dbReference type="RefSeq" id="WP_222877469.1">
    <property type="nucleotide sequence ID" value="NZ_AP023361.1"/>
</dbReference>
<reference evidence="2 3" key="1">
    <citation type="submission" date="2020-08" db="EMBL/GenBank/DDBJ databases">
        <title>Genome sequence of Rhizobiales bacterium strain IZ6.</title>
        <authorList>
            <person name="Nakai R."/>
            <person name="Naganuma T."/>
        </authorList>
    </citation>
    <scope>NUCLEOTIDE SEQUENCE [LARGE SCALE GENOMIC DNA]</scope>
    <source>
        <strain evidence="2 3">IZ6</strain>
    </source>
</reference>
<accession>A0A6S6QUV0</accession>
<keyword evidence="3" id="KW-1185">Reference proteome</keyword>
<dbReference type="EMBL" id="AP023361">
    <property type="protein sequence ID" value="BCJ90871.1"/>
    <property type="molecule type" value="Genomic_DNA"/>
</dbReference>
<dbReference type="PANTHER" id="PTHR30050">
    <property type="entry name" value="CHROMOSOMAL REPLICATION INITIATOR PROTEIN DNAA"/>
    <property type="match status" value="1"/>
</dbReference>
<protein>
    <submittedName>
        <fullName evidence="2">Chromosomal replication initiator protein DnaA</fullName>
    </submittedName>
</protein>
<gene>
    <name evidence="2" type="ORF">IZ6_16060</name>
</gene>
<dbReference type="Gene3D" id="3.40.50.300">
    <property type="entry name" value="P-loop containing nucleotide triphosphate hydrolases"/>
    <property type="match status" value="1"/>
</dbReference>
<sequence>MTPRQLTLALDLAGKFTAEDFLVAPSNAAVHATIESWPDWPAKNFLIVGPPGSGKSHLVAIWAERAGAPVYEAGSLTEELVAGLEPQSALAVENIDVPDCSENILFHLLNTGRERDLSLVLTASQQPGAAWPKLPDLASRLRQMPVGELQPPDDGLVRAVLVKLFDDRQLAVDAEVIDYVAKRMERSLGAARETVAALDEEALALGRRVTKPVAAAVLARLTSDVD</sequence>
<evidence type="ECO:0000313" key="2">
    <source>
        <dbReference type="EMBL" id="BCJ90871.1"/>
    </source>
</evidence>
<dbReference type="PANTHER" id="PTHR30050:SF5">
    <property type="entry name" value="DNAA REGULATORY INACTIVATOR HDA"/>
    <property type="match status" value="1"/>
</dbReference>
<name>A0A6S6QUV0_9HYPH</name>
<organism evidence="2 3">
    <name type="scientific">Terrihabitans soli</name>
    <dbReference type="NCBI Taxonomy" id="708113"/>
    <lineage>
        <taxon>Bacteria</taxon>
        <taxon>Pseudomonadati</taxon>
        <taxon>Pseudomonadota</taxon>
        <taxon>Alphaproteobacteria</taxon>
        <taxon>Hyphomicrobiales</taxon>
        <taxon>Terrihabitans</taxon>
    </lineage>
</organism>
<dbReference type="Pfam" id="PF22688">
    <property type="entry name" value="Hda_lid"/>
    <property type="match status" value="1"/>
</dbReference>
<dbReference type="Gene3D" id="1.10.8.60">
    <property type="match status" value="1"/>
</dbReference>
<dbReference type="SUPFAM" id="SSF52540">
    <property type="entry name" value="P-loop containing nucleoside triphosphate hydrolases"/>
    <property type="match status" value="1"/>
</dbReference>
<feature type="domain" description="Hda lid" evidence="1">
    <location>
        <begin position="161"/>
        <end position="217"/>
    </location>
</feature>
<dbReference type="InterPro" id="IPR027417">
    <property type="entry name" value="P-loop_NTPase"/>
</dbReference>